<protein>
    <recommendedName>
        <fullName evidence="4">FAD-binding domain-containing protein</fullName>
    </recommendedName>
</protein>
<dbReference type="GO" id="GO:0071949">
    <property type="term" value="F:FAD binding"/>
    <property type="evidence" value="ECO:0007669"/>
    <property type="project" value="InterPro"/>
</dbReference>
<dbReference type="Pfam" id="PF01494">
    <property type="entry name" value="FAD_binding_3"/>
    <property type="match status" value="1"/>
</dbReference>
<dbReference type="GO" id="GO:0016709">
    <property type="term" value="F:oxidoreductase activity, acting on paired donors, with incorporation or reduction of molecular oxygen, NAD(P)H as one donor, and incorporation of one atom of oxygen"/>
    <property type="evidence" value="ECO:0007669"/>
    <property type="project" value="UniProtKB-ARBA"/>
</dbReference>
<evidence type="ECO:0000256" key="2">
    <source>
        <dbReference type="ARBA" id="ARBA00022827"/>
    </source>
</evidence>
<dbReference type="Gene3D" id="3.50.50.60">
    <property type="entry name" value="FAD/NAD(P)-binding domain"/>
    <property type="match status" value="1"/>
</dbReference>
<dbReference type="GO" id="GO:0005739">
    <property type="term" value="C:mitochondrion"/>
    <property type="evidence" value="ECO:0007669"/>
    <property type="project" value="TreeGrafter"/>
</dbReference>
<gene>
    <name evidence="5" type="ORF">CTAYLR_010151</name>
</gene>
<dbReference type="Gene3D" id="3.40.30.120">
    <property type="match status" value="1"/>
</dbReference>
<dbReference type="PANTHER" id="PTHR43004">
    <property type="entry name" value="TRK SYSTEM POTASSIUM UPTAKE PROTEIN"/>
    <property type="match status" value="1"/>
</dbReference>
<comment type="caution">
    <text evidence="5">The sequence shown here is derived from an EMBL/GenBank/DDBJ whole genome shotgun (WGS) entry which is preliminary data.</text>
</comment>
<dbReference type="Proteomes" id="UP001230188">
    <property type="component" value="Unassembled WGS sequence"/>
</dbReference>
<dbReference type="InterPro" id="IPR050641">
    <property type="entry name" value="RIFMO-like"/>
</dbReference>
<name>A0AAD7XQW3_9STRA</name>
<dbReference type="PANTHER" id="PTHR43004:SF6">
    <property type="entry name" value="FAD_NAD(P)-BINDING OXIDOREDUCTASE FAMILY PROTEIN"/>
    <property type="match status" value="1"/>
</dbReference>
<keyword evidence="6" id="KW-1185">Reference proteome</keyword>
<dbReference type="InterPro" id="IPR036188">
    <property type="entry name" value="FAD/NAD-bd_sf"/>
</dbReference>
<evidence type="ECO:0000313" key="6">
    <source>
        <dbReference type="Proteomes" id="UP001230188"/>
    </source>
</evidence>
<feature type="region of interest" description="Disordered" evidence="3">
    <location>
        <begin position="599"/>
        <end position="626"/>
    </location>
</feature>
<accession>A0AAD7XQW3</accession>
<proteinExistence type="predicted"/>
<dbReference type="Pfam" id="PF21274">
    <property type="entry name" value="Rng_hyd_C"/>
    <property type="match status" value="1"/>
</dbReference>
<organism evidence="5 6">
    <name type="scientific">Chrysophaeum taylorii</name>
    <dbReference type="NCBI Taxonomy" id="2483200"/>
    <lineage>
        <taxon>Eukaryota</taxon>
        <taxon>Sar</taxon>
        <taxon>Stramenopiles</taxon>
        <taxon>Ochrophyta</taxon>
        <taxon>Pelagophyceae</taxon>
        <taxon>Pelagomonadales</taxon>
        <taxon>Pelagomonadaceae</taxon>
        <taxon>Chrysophaeum</taxon>
    </lineage>
</organism>
<dbReference type="InterPro" id="IPR002938">
    <property type="entry name" value="FAD-bd"/>
</dbReference>
<dbReference type="Gene3D" id="3.30.9.10">
    <property type="entry name" value="D-Amino Acid Oxidase, subunit A, domain 2"/>
    <property type="match status" value="1"/>
</dbReference>
<keyword evidence="1" id="KW-0285">Flavoprotein</keyword>
<dbReference type="SUPFAM" id="SSF51905">
    <property type="entry name" value="FAD/NAD(P)-binding domain"/>
    <property type="match status" value="1"/>
</dbReference>
<dbReference type="EMBL" id="JAQMWT010000313">
    <property type="protein sequence ID" value="KAJ8605699.1"/>
    <property type="molecule type" value="Genomic_DNA"/>
</dbReference>
<evidence type="ECO:0000256" key="3">
    <source>
        <dbReference type="SAM" id="MobiDB-lite"/>
    </source>
</evidence>
<dbReference type="PRINTS" id="PR00420">
    <property type="entry name" value="RNGMNOXGNASE"/>
</dbReference>
<dbReference type="GO" id="GO:0006744">
    <property type="term" value="P:ubiquinone biosynthetic process"/>
    <property type="evidence" value="ECO:0007669"/>
    <property type="project" value="TreeGrafter"/>
</dbReference>
<sequence length="626" mass="67425">MLRRWLSSQDVVVCGGGPAGLTVAALLGRWGVKCTVVEPLVAPSAHPRAHVLGARTMEILREVGVEASILKEAPELDLWRRFRYCDAVDGEDLGVADHGTSSGLRNLRETSASGVAHVSQPKVEAALRDRIASYPSVTALYGRRATRVREDGAVELDDGSELSGRFVVGADGPRGVVRGVVARDDVADADLEDTLGVSLRASAPPLQHFVSIHFESPELGARLAARPAMLYFVFNPHTASVVVAHDLVRGVFNLQAPVFPPLDAPLGDLLAPSSVDAAVRVCLRRLPSDLRVHAPKLWGMRARLEPTFSRGNKVFLVGDAAHELPPSGGFGLNCAIQDAHNLSWKLRREDWLETYDVERRPATAAALAVAVDNWRRGLLAPQALGAPPAALDVARNTVAIASLFGERARKTTRAAVRAATGLGFRAAFSSPRTSSLRDLLRARRDLPLFFPRVDLGTRYDGASPLRAARDALRNARHHLGAEPYAPVFHPGHRLPHFWLRRDPPTASLDAVADVAKQRPNFSLLVLGDADSDSLLDIFADAAARLRPQAVDVLDARPADPAALKDSLHGVTPPVAVLVRPDGIVAHVWDVPPPSSMGIDLRSTISPARPPPRTSGRESMKINQSMI</sequence>
<evidence type="ECO:0000313" key="5">
    <source>
        <dbReference type="EMBL" id="KAJ8605699.1"/>
    </source>
</evidence>
<feature type="domain" description="FAD-binding" evidence="4">
    <location>
        <begin position="10"/>
        <end position="367"/>
    </location>
</feature>
<evidence type="ECO:0000259" key="4">
    <source>
        <dbReference type="Pfam" id="PF01494"/>
    </source>
</evidence>
<dbReference type="AlphaFoldDB" id="A0AAD7XQW3"/>
<keyword evidence="2" id="KW-0274">FAD</keyword>
<evidence type="ECO:0000256" key="1">
    <source>
        <dbReference type="ARBA" id="ARBA00022630"/>
    </source>
</evidence>
<reference evidence="5" key="1">
    <citation type="submission" date="2023-01" db="EMBL/GenBank/DDBJ databases">
        <title>Metagenome sequencing of chrysophaentin producing Chrysophaeum taylorii.</title>
        <authorList>
            <person name="Davison J."/>
            <person name="Bewley C."/>
        </authorList>
    </citation>
    <scope>NUCLEOTIDE SEQUENCE</scope>
    <source>
        <strain evidence="5">NIES-1699</strain>
    </source>
</reference>